<keyword evidence="9" id="KW-1185">Reference proteome</keyword>
<evidence type="ECO:0000256" key="2">
    <source>
        <dbReference type="ARBA" id="ARBA00006679"/>
    </source>
</evidence>
<evidence type="ECO:0000256" key="6">
    <source>
        <dbReference type="ARBA" id="ARBA00023136"/>
    </source>
</evidence>
<dbReference type="AlphaFoldDB" id="A0A328VMJ6"/>
<evidence type="ECO:0000256" key="1">
    <source>
        <dbReference type="ARBA" id="ARBA00004651"/>
    </source>
</evidence>
<dbReference type="RefSeq" id="WP_112433026.1">
    <property type="nucleotide sequence ID" value="NZ_MCIF01000002.1"/>
</dbReference>
<name>A0A328VMJ6_9CHLR</name>
<feature type="transmembrane region" description="Helical" evidence="7">
    <location>
        <begin position="64"/>
        <end position="91"/>
    </location>
</feature>
<evidence type="ECO:0000256" key="7">
    <source>
        <dbReference type="SAM" id="Phobius"/>
    </source>
</evidence>
<dbReference type="PANTHER" id="PTHR33452:SF1">
    <property type="entry name" value="INNER MEMBRANE PROTEIN YPHA-RELATED"/>
    <property type="match status" value="1"/>
</dbReference>
<evidence type="ECO:0000256" key="5">
    <source>
        <dbReference type="ARBA" id="ARBA00022989"/>
    </source>
</evidence>
<keyword evidence="5 7" id="KW-1133">Transmembrane helix</keyword>
<organism evidence="8 9">
    <name type="scientific">Thermogemmatispora tikiterensis</name>
    <dbReference type="NCBI Taxonomy" id="1825093"/>
    <lineage>
        <taxon>Bacteria</taxon>
        <taxon>Bacillati</taxon>
        <taxon>Chloroflexota</taxon>
        <taxon>Ktedonobacteria</taxon>
        <taxon>Thermogemmatisporales</taxon>
        <taxon>Thermogemmatisporaceae</taxon>
        <taxon>Thermogemmatispora</taxon>
    </lineage>
</organism>
<dbReference type="InterPro" id="IPR032808">
    <property type="entry name" value="DoxX"/>
</dbReference>
<comment type="subcellular location">
    <subcellularLocation>
        <location evidence="1">Cell membrane</location>
        <topology evidence="1">Multi-pass membrane protein</topology>
    </subcellularLocation>
</comment>
<keyword evidence="4 7" id="KW-0812">Transmembrane</keyword>
<comment type="caution">
    <text evidence="8">The sequence shown here is derived from an EMBL/GenBank/DDBJ whole genome shotgun (WGS) entry which is preliminary data.</text>
</comment>
<gene>
    <name evidence="8" type="ORF">A4R35_21200</name>
</gene>
<feature type="transmembrane region" description="Helical" evidence="7">
    <location>
        <begin position="142"/>
        <end position="161"/>
    </location>
</feature>
<comment type="similarity">
    <text evidence="2">Belongs to the DoxX family.</text>
</comment>
<feature type="transmembrane region" description="Helical" evidence="7">
    <location>
        <begin position="111"/>
        <end position="130"/>
    </location>
</feature>
<evidence type="ECO:0008006" key="10">
    <source>
        <dbReference type="Google" id="ProtNLM"/>
    </source>
</evidence>
<sequence length="179" mass="18930">MNALLATGLLLLRLTLGLIIMAHGAQKLFGLFGGHGLRGTQEMMNRLGLQPAPFWAWVVALGEFGGGLLVALGLLTPLAVLLPMGSMLVAIARVHWAKGFWNSQGGFEFNLALLMMGVVLGLTGAGSFSLDQVLNFAPPQPLTFLIGLVVLIVLLLILIPLGNMLARRSQEPAQGTAHS</sequence>
<dbReference type="EMBL" id="MCIF01000002">
    <property type="protein sequence ID" value="RAQ98071.1"/>
    <property type="molecule type" value="Genomic_DNA"/>
</dbReference>
<dbReference type="InterPro" id="IPR051907">
    <property type="entry name" value="DoxX-like_oxidoreductase"/>
</dbReference>
<reference evidence="8 9" key="1">
    <citation type="submission" date="2016-08" db="EMBL/GenBank/DDBJ databases">
        <title>Analysis of Carbohydrate Active Enzymes in Thermogemmatispora T81 Reveals Carbohydrate Degradation Ability.</title>
        <authorList>
            <person name="Tomazini A."/>
            <person name="Lal S."/>
            <person name="Stott M."/>
            <person name="Henrissat B."/>
            <person name="Polikarpov I."/>
            <person name="Sparling R."/>
            <person name="Levin D.B."/>
        </authorList>
    </citation>
    <scope>NUCLEOTIDE SEQUENCE [LARGE SCALE GENOMIC DNA]</scope>
    <source>
        <strain evidence="8 9">T81</strain>
    </source>
</reference>
<protein>
    <recommendedName>
        <fullName evidence="10">DoxX family protein</fullName>
    </recommendedName>
</protein>
<evidence type="ECO:0000313" key="9">
    <source>
        <dbReference type="Proteomes" id="UP000248706"/>
    </source>
</evidence>
<dbReference type="GO" id="GO:0005886">
    <property type="term" value="C:plasma membrane"/>
    <property type="evidence" value="ECO:0007669"/>
    <property type="project" value="UniProtKB-SubCell"/>
</dbReference>
<dbReference type="Pfam" id="PF07681">
    <property type="entry name" value="DoxX"/>
    <property type="match status" value="1"/>
</dbReference>
<evidence type="ECO:0000313" key="8">
    <source>
        <dbReference type="EMBL" id="RAQ98071.1"/>
    </source>
</evidence>
<evidence type="ECO:0000256" key="3">
    <source>
        <dbReference type="ARBA" id="ARBA00022475"/>
    </source>
</evidence>
<accession>A0A328VMJ6</accession>
<dbReference type="PANTHER" id="PTHR33452">
    <property type="entry name" value="OXIDOREDUCTASE CATD-RELATED"/>
    <property type="match status" value="1"/>
</dbReference>
<proteinExistence type="inferred from homology"/>
<evidence type="ECO:0000256" key="4">
    <source>
        <dbReference type="ARBA" id="ARBA00022692"/>
    </source>
</evidence>
<keyword evidence="3" id="KW-1003">Cell membrane</keyword>
<keyword evidence="6 7" id="KW-0472">Membrane</keyword>
<dbReference type="Proteomes" id="UP000248706">
    <property type="component" value="Unassembled WGS sequence"/>
</dbReference>